<reference evidence="1" key="1">
    <citation type="submission" date="2020-05" db="EMBL/GenBank/DDBJ databases">
        <authorList>
            <person name="Chiriac C."/>
            <person name="Salcher M."/>
            <person name="Ghai R."/>
            <person name="Kavagutti S V."/>
        </authorList>
    </citation>
    <scope>NUCLEOTIDE SEQUENCE</scope>
</reference>
<proteinExistence type="predicted"/>
<feature type="non-terminal residue" evidence="1">
    <location>
        <position position="407"/>
    </location>
</feature>
<evidence type="ECO:0000313" key="1">
    <source>
        <dbReference type="EMBL" id="CAB4214648.1"/>
    </source>
</evidence>
<accession>A0A6J5SKL4</accession>
<name>A0A6J5SKL4_9CAUD</name>
<sequence length="407" mass="42684">MPVVEMPNGDMVDFPDDMPKEQIKGLIGSKFPELAQAPQGVVSLAASAIPAQPLTLADRIAESLSKRGQNISDIAQGRQAGNQTGFESSLQSVGQAAAGVGDVIGQGIISAAKSGYEQLDPINQDALKLMGKDILKSDIGQLGMKALQTGTEAYGQFKAAYPRAAADLEAAVNIGTVGFGGAKAAPLAMKGVEALTPVVEPIARAGIEAGKMGIEAAASKIPSVLEKAPIPTYKDAKLASQASFNRVEKLGATYSPKLTDSYILKAAELLPDSIPGKGLTTSAAKTARIINENTPAAGVSMTLKDIMNMHQNLADEIESTIKLNGKPNPTGRKLIILQDELENLAKNAPANEVIGGKEGHKALMAANRDWSTSLRLQEIEKIIKRGELSNNKVETLKAGFKNLALND</sequence>
<gene>
    <name evidence="1" type="ORF">UFOVP1454_59</name>
</gene>
<protein>
    <submittedName>
        <fullName evidence="1">Uncharacterized protein</fullName>
    </submittedName>
</protein>
<organism evidence="1">
    <name type="scientific">uncultured Caudovirales phage</name>
    <dbReference type="NCBI Taxonomy" id="2100421"/>
    <lineage>
        <taxon>Viruses</taxon>
        <taxon>Duplodnaviria</taxon>
        <taxon>Heunggongvirae</taxon>
        <taxon>Uroviricota</taxon>
        <taxon>Caudoviricetes</taxon>
        <taxon>Peduoviridae</taxon>
        <taxon>Maltschvirus</taxon>
        <taxon>Maltschvirus maltsch</taxon>
    </lineage>
</organism>
<dbReference type="EMBL" id="LR797414">
    <property type="protein sequence ID" value="CAB4214648.1"/>
    <property type="molecule type" value="Genomic_DNA"/>
</dbReference>